<dbReference type="OrthoDB" id="24948at2759"/>
<organism evidence="7 8">
    <name type="scientific">Henningerozyma blattae (strain ATCC 34711 / CBS 6284 / DSM 70876 / NBRC 10599 / NRRL Y-10934 / UCD 77-7)</name>
    <name type="common">Yeast</name>
    <name type="synonym">Tetrapisispora blattae</name>
    <dbReference type="NCBI Taxonomy" id="1071380"/>
    <lineage>
        <taxon>Eukaryota</taxon>
        <taxon>Fungi</taxon>
        <taxon>Dikarya</taxon>
        <taxon>Ascomycota</taxon>
        <taxon>Saccharomycotina</taxon>
        <taxon>Saccharomycetes</taxon>
        <taxon>Saccharomycetales</taxon>
        <taxon>Saccharomycetaceae</taxon>
        <taxon>Henningerozyma</taxon>
    </lineage>
</organism>
<name>I2H3Y5_HENB6</name>
<dbReference type="InterPro" id="IPR016901">
    <property type="entry name" value="APC10/Doc1"/>
</dbReference>
<dbReference type="GO" id="GO:0030234">
    <property type="term" value="F:enzyme regulator activity"/>
    <property type="evidence" value="ECO:0007669"/>
    <property type="project" value="EnsemblFungi"/>
</dbReference>
<gene>
    <name evidence="7" type="primary">TBLA0E00250</name>
    <name evidence="7" type="ORF">TBLA_0E00250</name>
</gene>
<dbReference type="PANTHER" id="PTHR12936">
    <property type="entry name" value="ANAPHASE-PROMOTING COMPLEX 10"/>
    <property type="match status" value="1"/>
</dbReference>
<dbReference type="EMBL" id="HE806320">
    <property type="protein sequence ID" value="CCH61087.1"/>
    <property type="molecule type" value="Genomic_DNA"/>
</dbReference>
<dbReference type="PROSITE" id="PS51284">
    <property type="entry name" value="DOC"/>
    <property type="match status" value="1"/>
</dbReference>
<keyword evidence="2" id="KW-0132">Cell division</keyword>
<dbReference type="OMA" id="WVALTFE"/>
<dbReference type="Proteomes" id="UP000002866">
    <property type="component" value="Chromosome 5"/>
</dbReference>
<comment type="similarity">
    <text evidence="1">Belongs to the APC10 family.</text>
</comment>
<dbReference type="GO" id="GO:0061630">
    <property type="term" value="F:ubiquitin protein ligase activity"/>
    <property type="evidence" value="ECO:0007669"/>
    <property type="project" value="EnsemblFungi"/>
</dbReference>
<dbReference type="CDD" id="cd08366">
    <property type="entry name" value="APC10"/>
    <property type="match status" value="1"/>
</dbReference>
<evidence type="ECO:0000256" key="4">
    <source>
        <dbReference type="ARBA" id="ARBA00022786"/>
    </source>
</evidence>
<dbReference type="SUPFAM" id="SSF49785">
    <property type="entry name" value="Galactose-binding domain-like"/>
    <property type="match status" value="1"/>
</dbReference>
<protein>
    <recommendedName>
        <fullName evidence="6">DOC domain-containing protein</fullName>
    </recommendedName>
</protein>
<dbReference type="GO" id="GO:0070979">
    <property type="term" value="P:protein K11-linked ubiquitination"/>
    <property type="evidence" value="ECO:0007669"/>
    <property type="project" value="TreeGrafter"/>
</dbReference>
<dbReference type="PANTHER" id="PTHR12936:SF0">
    <property type="entry name" value="ANAPHASE-PROMOTING COMPLEX SUBUNIT 10"/>
    <property type="match status" value="1"/>
</dbReference>
<sequence>MNDSSGSSTSRRNNNNHNSILNKLAPIELLKEVNISNNEILKRKTIHIDDSCDREDSNWIIYENGFAQEDEEIDSDEIKRRYHEGYQTFENDTQINNVNSFGYWKVSSFKEGYGIENLWHENNSKDSFDRYWQSDDNQPHFIKIFFNKTIQLKQISIFLSTIVDESYTPKIIKVYVGFHENDYILYKNLVVDQINGWVSLRMINGDIQAGNPIKCQFIKIVFPLNHENGKDTHIRSIKVFAPRVSEGVVEVRERTKIEDITGGYLR</sequence>
<keyword evidence="8" id="KW-1185">Reference proteome</keyword>
<dbReference type="HOGENOM" id="CLU_039415_2_0_1"/>
<keyword evidence="4" id="KW-0833">Ubl conjugation pathway</keyword>
<keyword evidence="3" id="KW-0498">Mitosis</keyword>
<dbReference type="Pfam" id="PF03256">
    <property type="entry name" value="ANAPC10"/>
    <property type="match status" value="1"/>
</dbReference>
<dbReference type="SMART" id="SM01337">
    <property type="entry name" value="APC10"/>
    <property type="match status" value="1"/>
</dbReference>
<accession>I2H3Y5</accession>
<dbReference type="GO" id="GO:0006325">
    <property type="term" value="P:chromatin organization"/>
    <property type="evidence" value="ECO:0007669"/>
    <property type="project" value="EnsemblFungi"/>
</dbReference>
<dbReference type="FunCoup" id="I2H3Y5">
    <property type="interactions" value="762"/>
</dbReference>
<dbReference type="InParanoid" id="I2H3Y5"/>
<dbReference type="AlphaFoldDB" id="I2H3Y5"/>
<dbReference type="eggNOG" id="KOG3437">
    <property type="taxonomic scope" value="Eukaryota"/>
</dbReference>
<evidence type="ECO:0000256" key="3">
    <source>
        <dbReference type="ARBA" id="ARBA00022776"/>
    </source>
</evidence>
<evidence type="ECO:0000256" key="5">
    <source>
        <dbReference type="ARBA" id="ARBA00023306"/>
    </source>
</evidence>
<evidence type="ECO:0000313" key="7">
    <source>
        <dbReference type="EMBL" id="CCH61087.1"/>
    </source>
</evidence>
<dbReference type="GO" id="GO:0031145">
    <property type="term" value="P:anaphase-promoting complex-dependent catabolic process"/>
    <property type="evidence" value="ECO:0007669"/>
    <property type="project" value="EnsemblFungi"/>
</dbReference>
<dbReference type="InterPro" id="IPR008979">
    <property type="entry name" value="Galactose-bd-like_sf"/>
</dbReference>
<dbReference type="KEGG" id="tbl:TBLA_0E00250"/>
<dbReference type="Gene3D" id="2.60.120.260">
    <property type="entry name" value="Galactose-binding domain-like"/>
    <property type="match status" value="1"/>
</dbReference>
<evidence type="ECO:0000259" key="6">
    <source>
        <dbReference type="PROSITE" id="PS51284"/>
    </source>
</evidence>
<keyword evidence="5" id="KW-0131">Cell cycle</keyword>
<evidence type="ECO:0000256" key="1">
    <source>
        <dbReference type="ARBA" id="ARBA00006762"/>
    </source>
</evidence>
<evidence type="ECO:0000256" key="2">
    <source>
        <dbReference type="ARBA" id="ARBA00022618"/>
    </source>
</evidence>
<dbReference type="STRING" id="1071380.I2H3Y5"/>
<dbReference type="RefSeq" id="XP_004180606.1">
    <property type="nucleotide sequence ID" value="XM_004180558.1"/>
</dbReference>
<proteinExistence type="inferred from homology"/>
<feature type="domain" description="DOC" evidence="6">
    <location>
        <begin position="74"/>
        <end position="266"/>
    </location>
</feature>
<dbReference type="GO" id="GO:0051301">
    <property type="term" value="P:cell division"/>
    <property type="evidence" value="ECO:0007669"/>
    <property type="project" value="UniProtKB-KW"/>
</dbReference>
<evidence type="ECO:0000313" key="8">
    <source>
        <dbReference type="Proteomes" id="UP000002866"/>
    </source>
</evidence>
<dbReference type="GO" id="GO:0005680">
    <property type="term" value="C:anaphase-promoting complex"/>
    <property type="evidence" value="ECO:0007669"/>
    <property type="project" value="EnsemblFungi"/>
</dbReference>
<reference evidence="7 8" key="1">
    <citation type="journal article" date="2011" name="Proc. Natl. Acad. Sci. U.S.A.">
        <title>Evolutionary erosion of yeast sex chromosomes by mating-type switching accidents.</title>
        <authorList>
            <person name="Gordon J.L."/>
            <person name="Armisen D."/>
            <person name="Proux-Wera E."/>
            <person name="Oheigeartaigh S.S."/>
            <person name="Byrne K.P."/>
            <person name="Wolfe K.H."/>
        </authorList>
    </citation>
    <scope>NUCLEOTIDE SEQUENCE [LARGE SCALE GENOMIC DNA]</scope>
    <source>
        <strain evidence="8">ATCC 34711 / CBS 6284 / DSM 70876 / NBRC 10599 / NRRL Y-10934 / UCD 77-7</strain>
    </source>
</reference>
<dbReference type="GeneID" id="14496211"/>
<dbReference type="InterPro" id="IPR004939">
    <property type="entry name" value="APC_su10/DOC_dom"/>
</dbReference>